<dbReference type="InterPro" id="IPR003481">
    <property type="entry name" value="FliD_N"/>
</dbReference>
<dbReference type="PANTHER" id="PTHR30288">
    <property type="entry name" value="FLAGELLAR CAP/ASSEMBLY PROTEIN FLID"/>
    <property type="match status" value="1"/>
</dbReference>
<comment type="similarity">
    <text evidence="1 5">Belongs to the FliD family.</text>
</comment>
<reference evidence="8" key="1">
    <citation type="submission" date="2020-07" db="EMBL/GenBank/DDBJ databases">
        <title>Huge and variable diversity of episymbiotic CPR bacteria and DPANN archaea in groundwater ecosystems.</title>
        <authorList>
            <person name="He C.Y."/>
            <person name="Keren R."/>
            <person name="Whittaker M."/>
            <person name="Farag I.F."/>
            <person name="Doudna J."/>
            <person name="Cate J.H.D."/>
            <person name="Banfield J.F."/>
        </authorList>
    </citation>
    <scope>NUCLEOTIDE SEQUENCE</scope>
    <source>
        <strain evidence="8">NC_groundwater_763_Ag_S-0.2um_68_21</strain>
    </source>
</reference>
<comment type="subcellular location">
    <subcellularLocation>
        <location evidence="5">Secreted</location>
    </subcellularLocation>
    <subcellularLocation>
        <location evidence="5">Bacterial flagellum</location>
    </subcellularLocation>
</comment>
<evidence type="ECO:0000256" key="2">
    <source>
        <dbReference type="ARBA" id="ARBA00011255"/>
    </source>
</evidence>
<dbReference type="GO" id="GO:0071973">
    <property type="term" value="P:bacterial-type flagellum-dependent cell motility"/>
    <property type="evidence" value="ECO:0007669"/>
    <property type="project" value="TreeGrafter"/>
</dbReference>
<name>A0A932MND2_UNCTE</name>
<dbReference type="Proteomes" id="UP000782312">
    <property type="component" value="Unassembled WGS sequence"/>
</dbReference>
<evidence type="ECO:0000259" key="6">
    <source>
        <dbReference type="Pfam" id="PF02465"/>
    </source>
</evidence>
<dbReference type="InterPro" id="IPR040026">
    <property type="entry name" value="FliD"/>
</dbReference>
<dbReference type="GO" id="GO:0005576">
    <property type="term" value="C:extracellular region"/>
    <property type="evidence" value="ECO:0007669"/>
    <property type="project" value="UniProtKB-SubCell"/>
</dbReference>
<accession>A0A932MND2</accession>
<feature type="domain" description="Flagellar hook-associated protein 2 N-terminal" evidence="6">
    <location>
        <begin position="12"/>
        <end position="107"/>
    </location>
</feature>
<comment type="caution">
    <text evidence="8">The sequence shown here is derived from an EMBL/GenBank/DDBJ whole genome shotgun (WGS) entry which is preliminary data.</text>
</comment>
<sequence length="866" mass="88945">MAGPVSVDGLISGLDTKSIIEQLVALQASRVAKLQAKQADQTEKVALFQTLQANYLSVRTAAASLKSPSLFDQRSVSSSDTDILTATASATAAVGSHQLVVKQLAKKNQYVSNRFSDTNATTLGSGTLTITVGTGASAVSTAITIDNSNNTLDGIAAAINGSGAKVTASIIKVDSSSAPYQLTVTAKEGGAGNAVTITQTAGIKTSVTGEVLGKGAAASTQDTDDLNAKTYALRHIPNANTTTVKVNGVAQAEGIAATLTAQDTGGTLLASTQYHYVVAAVVGGVETVVSGISSVTTPTGANDNSVQVQFGDVQNATEYRIYRISDAQAGTPGSPVLADFTGQNSRIGTVSDNGSATFTFTDTNQAQTAALTTTTTGAYTLDETTGAVAFFADQTLTVTADYEYDLEFKQSQAAQDAIIEFGAGANAVTIRKSSNEISDVIEGVTLSLKKEDAAATIIVEVKRSTLGVTGSVQSLLDAINDTEAFIQENSFFDAETNATGPLFSDFNLFTTRSRVSEILTGVVKSIAPGKIRALSEAGISLSPDTGRYTLDTAKFSSLLASKPDELRDLFASVATATDTDIQALAFSAKTKTSSSLGYAVQITQAATRAEDVGAQNVSGGLTQNETLTITAGGLTASASLTSGMTAQDAVTAINTTLKNAGITDVSASFNSSTGKITLIHAKYGLKHSFKVKSTVASGTAGSSGLGSTVANTEATFTGQDVKGTIGGEAATGEGQTLTGDSGNTSTDGLQILVKITPAQLTAQGASQGVVTVSRGIATQLDELLGFLTDQNQDGPIQAAIDEANSRVSDLKSQIDAVNARIAREQARLSEEFTRLEQALGTLQTTSQFLSRQLAQINANASNFGKR</sequence>
<evidence type="ECO:0000256" key="1">
    <source>
        <dbReference type="ARBA" id="ARBA00009764"/>
    </source>
</evidence>
<evidence type="ECO:0000313" key="8">
    <source>
        <dbReference type="EMBL" id="MBI3128605.1"/>
    </source>
</evidence>
<evidence type="ECO:0000313" key="9">
    <source>
        <dbReference type="Proteomes" id="UP000782312"/>
    </source>
</evidence>
<feature type="coiled-coil region" evidence="5">
    <location>
        <begin position="800"/>
        <end position="838"/>
    </location>
</feature>
<keyword evidence="5" id="KW-0964">Secreted</keyword>
<organism evidence="8 9">
    <name type="scientific">Tectimicrobiota bacterium</name>
    <dbReference type="NCBI Taxonomy" id="2528274"/>
    <lineage>
        <taxon>Bacteria</taxon>
        <taxon>Pseudomonadati</taxon>
        <taxon>Nitrospinota/Tectimicrobiota group</taxon>
        <taxon>Candidatus Tectimicrobiota</taxon>
    </lineage>
</organism>
<proteinExistence type="inferred from homology"/>
<dbReference type="EMBL" id="JACPUR010000033">
    <property type="protein sequence ID" value="MBI3128605.1"/>
    <property type="molecule type" value="Genomic_DNA"/>
</dbReference>
<evidence type="ECO:0000256" key="5">
    <source>
        <dbReference type="RuleBase" id="RU362066"/>
    </source>
</evidence>
<dbReference type="Pfam" id="PF07195">
    <property type="entry name" value="FliD_C"/>
    <property type="match status" value="2"/>
</dbReference>
<feature type="domain" description="Flagellar hook-associated protein 2 C-terminal" evidence="7">
    <location>
        <begin position="766"/>
        <end position="843"/>
    </location>
</feature>
<keyword evidence="8" id="KW-0282">Flagellum</keyword>
<keyword evidence="8" id="KW-0969">Cilium</keyword>
<dbReference type="InterPro" id="IPR010809">
    <property type="entry name" value="FliD_C"/>
</dbReference>
<evidence type="ECO:0000259" key="7">
    <source>
        <dbReference type="Pfam" id="PF07195"/>
    </source>
</evidence>
<keyword evidence="3 5" id="KW-0175">Coiled coil</keyword>
<dbReference type="Pfam" id="PF02465">
    <property type="entry name" value="FliD_N"/>
    <property type="match status" value="1"/>
</dbReference>
<feature type="domain" description="Flagellar hook-associated protein 2 C-terminal" evidence="7">
    <location>
        <begin position="414"/>
        <end position="596"/>
    </location>
</feature>
<evidence type="ECO:0000256" key="3">
    <source>
        <dbReference type="ARBA" id="ARBA00023054"/>
    </source>
</evidence>
<dbReference type="GO" id="GO:0007155">
    <property type="term" value="P:cell adhesion"/>
    <property type="evidence" value="ECO:0007669"/>
    <property type="project" value="InterPro"/>
</dbReference>
<comment type="subunit">
    <text evidence="2 5">Homopentamer.</text>
</comment>
<dbReference type="AlphaFoldDB" id="A0A932MND2"/>
<keyword evidence="8" id="KW-0966">Cell projection</keyword>
<evidence type="ECO:0000256" key="4">
    <source>
        <dbReference type="ARBA" id="ARBA00023143"/>
    </source>
</evidence>
<keyword evidence="4 5" id="KW-0975">Bacterial flagellum</keyword>
<dbReference type="Pfam" id="PF07196">
    <property type="entry name" value="Flagellin_IN"/>
    <property type="match status" value="1"/>
</dbReference>
<gene>
    <name evidence="8" type="primary">fliD</name>
    <name evidence="8" type="ORF">HYZ11_13455</name>
</gene>
<dbReference type="GO" id="GO:0009421">
    <property type="term" value="C:bacterial-type flagellum filament cap"/>
    <property type="evidence" value="ECO:0007669"/>
    <property type="project" value="InterPro"/>
</dbReference>
<comment type="function">
    <text evidence="5">Required for morphogenesis and for the elongation of the flagellar filament by facilitating polymerization of the flagellin monomers at the tip of growing filament. Forms a capping structure, which prevents flagellin subunits (transported through the central channel of the flagellum) from leaking out without polymerization at the distal end.</text>
</comment>
<dbReference type="InterPro" id="IPR010810">
    <property type="entry name" value="Flagellin_hook_IN_motif"/>
</dbReference>
<dbReference type="PANTHER" id="PTHR30288:SF0">
    <property type="entry name" value="FLAGELLAR HOOK-ASSOCIATED PROTEIN 2"/>
    <property type="match status" value="1"/>
</dbReference>
<protein>
    <recommendedName>
        <fullName evidence="5">Flagellar hook-associated protein 2</fullName>
        <shortName evidence="5">HAP2</shortName>
    </recommendedName>
    <alternativeName>
        <fullName evidence="5">Flagellar cap protein</fullName>
    </alternativeName>
</protein>
<dbReference type="GO" id="GO:0009424">
    <property type="term" value="C:bacterial-type flagellum hook"/>
    <property type="evidence" value="ECO:0007669"/>
    <property type="project" value="UniProtKB-UniRule"/>
</dbReference>